<reference evidence="1" key="1">
    <citation type="submission" date="2023-07" db="EMBL/GenBank/DDBJ databases">
        <title>draft genome sequence of fig (Ficus carica).</title>
        <authorList>
            <person name="Takahashi T."/>
            <person name="Nishimura K."/>
        </authorList>
    </citation>
    <scope>NUCLEOTIDE SEQUENCE</scope>
</reference>
<gene>
    <name evidence="1" type="ORF">TIFTF001_003403</name>
</gene>
<evidence type="ECO:0008006" key="3">
    <source>
        <dbReference type="Google" id="ProtNLM"/>
    </source>
</evidence>
<dbReference type="AlphaFoldDB" id="A0AA87ZEU9"/>
<name>A0AA87ZEU9_FICCA</name>
<sequence length="334" mass="38096">MPLVEICFKEEVCFACQSSCLGGPTYACAECKYFLHKRCVECPTECSQCKWNVCIECYLLPKHISFVLHSHHDQPQPQDLTLSIMSIKTHTKFTCLLCHTTFKSSSHRFECAACGFVVDVECALTPPVTRDGQGYFQHFNHPHAMYLVEIDSGDEICFACNLSIKTRERMVVASSFGVLRVITALRGHHRDVELKTGRINGVENEKRENASIGNKFRDIIESVMLNLEVVNVEGYMILRYLARILERLNTEFMSCHLKDVARAFVGLQATAERNGTQINSIQTDDILKLQRELHVLKVRSYDHFVNRGEFLMESLSMALKLMDRDHVSVQALHD</sequence>
<dbReference type="SUPFAM" id="SSF57889">
    <property type="entry name" value="Cysteine-rich domain"/>
    <property type="match status" value="1"/>
</dbReference>
<proteinExistence type="predicted"/>
<evidence type="ECO:0000313" key="1">
    <source>
        <dbReference type="EMBL" id="GMN31774.1"/>
    </source>
</evidence>
<comment type="caution">
    <text evidence="1">The sequence shown here is derived from an EMBL/GenBank/DDBJ whole genome shotgun (WGS) entry which is preliminary data.</text>
</comment>
<dbReference type="Proteomes" id="UP001187192">
    <property type="component" value="Unassembled WGS sequence"/>
</dbReference>
<protein>
    <recommendedName>
        <fullName evidence="3">Phorbol-ester/DAG-type domain-containing protein</fullName>
    </recommendedName>
</protein>
<accession>A0AA87ZEU9</accession>
<organism evidence="1 2">
    <name type="scientific">Ficus carica</name>
    <name type="common">Common fig</name>
    <dbReference type="NCBI Taxonomy" id="3494"/>
    <lineage>
        <taxon>Eukaryota</taxon>
        <taxon>Viridiplantae</taxon>
        <taxon>Streptophyta</taxon>
        <taxon>Embryophyta</taxon>
        <taxon>Tracheophyta</taxon>
        <taxon>Spermatophyta</taxon>
        <taxon>Magnoliopsida</taxon>
        <taxon>eudicotyledons</taxon>
        <taxon>Gunneridae</taxon>
        <taxon>Pentapetalae</taxon>
        <taxon>rosids</taxon>
        <taxon>fabids</taxon>
        <taxon>Rosales</taxon>
        <taxon>Moraceae</taxon>
        <taxon>Ficeae</taxon>
        <taxon>Ficus</taxon>
    </lineage>
</organism>
<dbReference type="EMBL" id="BTGU01000003">
    <property type="protein sequence ID" value="GMN31774.1"/>
    <property type="molecule type" value="Genomic_DNA"/>
</dbReference>
<evidence type="ECO:0000313" key="2">
    <source>
        <dbReference type="Proteomes" id="UP001187192"/>
    </source>
</evidence>
<dbReference type="InterPro" id="IPR046349">
    <property type="entry name" value="C1-like_sf"/>
</dbReference>
<keyword evidence="2" id="KW-1185">Reference proteome</keyword>